<evidence type="ECO:0000313" key="2">
    <source>
        <dbReference type="EMBL" id="WED67500.1"/>
    </source>
</evidence>
<sequence>MPASFLLATEDLSLLHAWSAHVPAGRPLLTLEQVAAYHSLPSGVSVVVVFDAMLIEQFPKVLERCPLLVVGRPHSDAYEELKSSEKARHCLSYEESRERLGEFLPLLEEVAERGAVLDLMTEKNRRSEASRHPFSPVEQTSNSGPEMWDFLEGAVENIGSRERLLAEFRRASRHLLRASHTVFFLREENQFRADRGSSHCPVEDPLIRYLSSHPVVLDGIAWPSPDDPLSEMAVRNRMALWGARLLVPLHDNGHLIGIIACGVRDDGQPYTESDKARAVHVARLLRQFISQHHHFARLDRFYENTLLGDRYLPKTLMLGPDEEPPRQVPLVVRSLAGKARQLRDTQQLRPSAGQPFRAAAGIVAETGGVWVFWDEASAEIEDQVQDKRQGRLELLRDLSLTLNHEIGNALVSLSTLRQAGKVDKVPSGLVETIVEDVSRLERLNRDLVHLANLTEMSAEATDLRSLLGSIGQRLDVHVDLPPDPVEILLVDELIVFALEALAETVVHNQPADPENRLSLQLRSTGQGDEKTGLISVRGSGLELEGILPQAGPDETPNQGRLTVFIAKEVIRLHGGGIHAGPGLAGTEILISVRRWQ</sequence>
<dbReference type="InterPro" id="IPR003018">
    <property type="entry name" value="GAF"/>
</dbReference>
<organism evidence="2 3">
    <name type="scientific">Synoicihabitans lomoniglobus</name>
    <dbReference type="NCBI Taxonomy" id="2909285"/>
    <lineage>
        <taxon>Bacteria</taxon>
        <taxon>Pseudomonadati</taxon>
        <taxon>Verrucomicrobiota</taxon>
        <taxon>Opitutia</taxon>
        <taxon>Opitutales</taxon>
        <taxon>Opitutaceae</taxon>
        <taxon>Synoicihabitans</taxon>
    </lineage>
</organism>
<feature type="domain" description="GAF" evidence="1">
    <location>
        <begin position="160"/>
        <end position="299"/>
    </location>
</feature>
<dbReference type="SMART" id="SM00065">
    <property type="entry name" value="GAF"/>
    <property type="match status" value="1"/>
</dbReference>
<evidence type="ECO:0000259" key="1">
    <source>
        <dbReference type="SMART" id="SM00065"/>
    </source>
</evidence>
<gene>
    <name evidence="2" type="ORF">PXH66_11625</name>
</gene>
<dbReference type="Proteomes" id="UP001218638">
    <property type="component" value="Chromosome"/>
</dbReference>
<protein>
    <recommendedName>
        <fullName evidence="1">GAF domain-containing protein</fullName>
    </recommendedName>
</protein>
<name>A0AAF0I6D5_9BACT</name>
<keyword evidence="3" id="KW-1185">Reference proteome</keyword>
<dbReference type="Pfam" id="PF01590">
    <property type="entry name" value="GAF"/>
    <property type="match status" value="1"/>
</dbReference>
<proteinExistence type="predicted"/>
<reference evidence="2" key="1">
    <citation type="submission" date="2023-03" db="EMBL/GenBank/DDBJ databases">
        <title>Lomoglobus Profundus gen. nov., sp. nov., a novel member of the phylum Verrucomicrobia, isolated from deep-marine sediment of South China Sea.</title>
        <authorList>
            <person name="Ahmad T."/>
            <person name="Ishaq S.E."/>
            <person name="Wang F."/>
        </authorList>
    </citation>
    <scope>NUCLEOTIDE SEQUENCE</scope>
    <source>
        <strain evidence="2">LMO-M01</strain>
    </source>
</reference>
<dbReference type="EMBL" id="CP119075">
    <property type="protein sequence ID" value="WED67500.1"/>
    <property type="molecule type" value="Genomic_DNA"/>
</dbReference>
<dbReference type="KEGG" id="slom:PXH66_11625"/>
<dbReference type="AlphaFoldDB" id="A0AAF0I6D5"/>
<dbReference type="SUPFAM" id="SSF55781">
    <property type="entry name" value="GAF domain-like"/>
    <property type="match status" value="1"/>
</dbReference>
<evidence type="ECO:0000313" key="3">
    <source>
        <dbReference type="Proteomes" id="UP001218638"/>
    </source>
</evidence>
<dbReference type="RefSeq" id="WP_330931656.1">
    <property type="nucleotide sequence ID" value="NZ_CP119075.1"/>
</dbReference>
<accession>A0AAF0I6D5</accession>